<feature type="region of interest" description="Disordered" evidence="4">
    <location>
        <begin position="497"/>
        <end position="527"/>
    </location>
</feature>
<protein>
    <recommendedName>
        <fullName evidence="7">Pentatricopeptide repeat-containing protein</fullName>
    </recommendedName>
</protein>
<dbReference type="EMBL" id="BPVZ01000018">
    <property type="protein sequence ID" value="GKV02012.1"/>
    <property type="molecule type" value="Genomic_DNA"/>
</dbReference>
<gene>
    <name evidence="5" type="ORF">SLEP1_g14501</name>
</gene>
<reference evidence="5 6" key="1">
    <citation type="journal article" date="2021" name="Commun. Biol.">
        <title>The genome of Shorea leprosula (Dipterocarpaceae) highlights the ecological relevance of drought in aseasonal tropical rainforests.</title>
        <authorList>
            <person name="Ng K.K.S."/>
            <person name="Kobayashi M.J."/>
            <person name="Fawcett J.A."/>
            <person name="Hatakeyama M."/>
            <person name="Paape T."/>
            <person name="Ng C.H."/>
            <person name="Ang C.C."/>
            <person name="Tnah L.H."/>
            <person name="Lee C.T."/>
            <person name="Nishiyama T."/>
            <person name="Sese J."/>
            <person name="O'Brien M.J."/>
            <person name="Copetti D."/>
            <person name="Mohd Noor M.I."/>
            <person name="Ong R.C."/>
            <person name="Putra M."/>
            <person name="Sireger I.Z."/>
            <person name="Indrioko S."/>
            <person name="Kosugi Y."/>
            <person name="Izuno A."/>
            <person name="Isagi Y."/>
            <person name="Lee S.L."/>
            <person name="Shimizu K.K."/>
        </authorList>
    </citation>
    <scope>NUCLEOTIDE SEQUENCE [LARGE SCALE GENOMIC DNA]</scope>
    <source>
        <strain evidence="5">214</strain>
    </source>
</reference>
<proteinExistence type="inferred from homology"/>
<dbReference type="PANTHER" id="PTHR47447">
    <property type="entry name" value="OS03G0856100 PROTEIN"/>
    <property type="match status" value="1"/>
</dbReference>
<feature type="compositionally biased region" description="Basic and acidic residues" evidence="4">
    <location>
        <begin position="497"/>
        <end position="507"/>
    </location>
</feature>
<evidence type="ECO:0008006" key="7">
    <source>
        <dbReference type="Google" id="ProtNLM"/>
    </source>
</evidence>
<comment type="similarity">
    <text evidence="1">Belongs to the PPR family. P subfamily.</text>
</comment>
<evidence type="ECO:0000313" key="6">
    <source>
        <dbReference type="Proteomes" id="UP001054252"/>
    </source>
</evidence>
<keyword evidence="6" id="KW-1185">Reference proteome</keyword>
<accession>A0AAV5IJC6</accession>
<feature type="repeat" description="PPR" evidence="3">
    <location>
        <begin position="237"/>
        <end position="271"/>
    </location>
</feature>
<evidence type="ECO:0000256" key="1">
    <source>
        <dbReference type="ARBA" id="ARBA00007626"/>
    </source>
</evidence>
<dbReference type="InterPro" id="IPR002885">
    <property type="entry name" value="PPR_rpt"/>
</dbReference>
<feature type="repeat" description="PPR" evidence="3">
    <location>
        <begin position="342"/>
        <end position="372"/>
    </location>
</feature>
<dbReference type="InterPro" id="IPR011990">
    <property type="entry name" value="TPR-like_helical_dom_sf"/>
</dbReference>
<dbReference type="PANTHER" id="PTHR47447:SF23">
    <property type="entry name" value="PENTACOTRIPEPTIDE-REPEAT REGION OF PRORP DOMAIN-CONTAINING PROTEIN"/>
    <property type="match status" value="1"/>
</dbReference>
<dbReference type="NCBIfam" id="TIGR00756">
    <property type="entry name" value="PPR"/>
    <property type="match status" value="6"/>
</dbReference>
<feature type="repeat" description="PPR" evidence="3">
    <location>
        <begin position="446"/>
        <end position="480"/>
    </location>
</feature>
<keyword evidence="2" id="KW-0677">Repeat</keyword>
<comment type="caution">
    <text evidence="5">The sequence shown here is derived from an EMBL/GenBank/DDBJ whole genome shotgun (WGS) entry which is preliminary data.</text>
</comment>
<sequence length="527" mass="60856">MPPIPIFQFRTLGSFLRLTIWRKSEFLFQNHVKILGFQSPSGTKTIGFVHTVVDSGNIEFQQYPDQQSAIGLQNTLRNHRKSSLEEIELALDQVKIAVTEDLILDVLKRNSSDWKLAYAFFKWVSREVGDSLGAGVYNGVLDILGKMHRFEEATQMFDEMSKREGIVNEDTYRVLLNRYAAADKVEEAQGLFHRRKEFGIEHDLVPFQMLLMYLCRYKHVEIAETLFHSKKAEFGFDIKTLNIILNGWCVLGNVHEAKRFWKDIVESKCKPDMFTFATFIKALTKKGKIGTALELFRGMWDTGCKPDVVICNCIIDALCFKKRIPEALDVFKEMSDRGVFPNVATYNSLVKYLCKNRRMEKVYEMLDEMEEKKGMCLPNDITFNYLLKSLKEPEEVTGVLERMERNGCKMTVDTYNLILKLYMDWDHEERVGCTWDEMEKGGLGPNRCSYTIMIHGLYDKGRFGDALSYFNEMTLKGMVPEPRTKILVNTMNIKLKEQESKGGKKDAVNSGSKTPHSRRKERRVRAG</sequence>
<feature type="repeat" description="PPR" evidence="3">
    <location>
        <begin position="307"/>
        <end position="341"/>
    </location>
</feature>
<dbReference type="Pfam" id="PF13041">
    <property type="entry name" value="PPR_2"/>
    <property type="match status" value="4"/>
</dbReference>
<evidence type="ECO:0000313" key="5">
    <source>
        <dbReference type="EMBL" id="GKV02012.1"/>
    </source>
</evidence>
<dbReference type="AlphaFoldDB" id="A0AAV5IJC6"/>
<organism evidence="5 6">
    <name type="scientific">Rubroshorea leprosula</name>
    <dbReference type="NCBI Taxonomy" id="152421"/>
    <lineage>
        <taxon>Eukaryota</taxon>
        <taxon>Viridiplantae</taxon>
        <taxon>Streptophyta</taxon>
        <taxon>Embryophyta</taxon>
        <taxon>Tracheophyta</taxon>
        <taxon>Spermatophyta</taxon>
        <taxon>Magnoliopsida</taxon>
        <taxon>eudicotyledons</taxon>
        <taxon>Gunneridae</taxon>
        <taxon>Pentapetalae</taxon>
        <taxon>rosids</taxon>
        <taxon>malvids</taxon>
        <taxon>Malvales</taxon>
        <taxon>Dipterocarpaceae</taxon>
        <taxon>Rubroshorea</taxon>
    </lineage>
</organism>
<evidence type="ECO:0000256" key="4">
    <source>
        <dbReference type="SAM" id="MobiDB-lite"/>
    </source>
</evidence>
<feature type="repeat" description="PPR" evidence="3">
    <location>
        <begin position="168"/>
        <end position="202"/>
    </location>
</feature>
<dbReference type="Proteomes" id="UP001054252">
    <property type="component" value="Unassembled WGS sequence"/>
</dbReference>
<feature type="compositionally biased region" description="Basic residues" evidence="4">
    <location>
        <begin position="515"/>
        <end position="527"/>
    </location>
</feature>
<name>A0AAV5IJC6_9ROSI</name>
<dbReference type="PROSITE" id="PS51375">
    <property type="entry name" value="PPR"/>
    <property type="match status" value="6"/>
</dbReference>
<evidence type="ECO:0000256" key="2">
    <source>
        <dbReference type="ARBA" id="ARBA00022737"/>
    </source>
</evidence>
<dbReference type="Gene3D" id="1.25.40.10">
    <property type="entry name" value="Tetratricopeptide repeat domain"/>
    <property type="match status" value="3"/>
</dbReference>
<evidence type="ECO:0000256" key="3">
    <source>
        <dbReference type="PROSITE-ProRule" id="PRU00708"/>
    </source>
</evidence>
<feature type="repeat" description="PPR" evidence="3">
    <location>
        <begin position="272"/>
        <end position="306"/>
    </location>
</feature>